<feature type="domain" description="N-acetyltransferase" evidence="4">
    <location>
        <begin position="13"/>
        <end position="181"/>
    </location>
</feature>
<sequence length="181" mass="20456">MSSLGEKQKLEEVVIRKATPADVGDILQLIIELAEYEKARDSVKATPELLLKNLFGEQPYAHALLAFLPESSQSNGIRKGGAIGLALYFFNFSTWTGKPGLYLEDLFVKPEYRSLGVGKSLFRKLGEIAQEKDCPRLDWSVLKWNQPSIDFYEKKLKATPMSEWTGMRLEEDGIQKLKSLN</sequence>
<dbReference type="GO" id="GO:0008080">
    <property type="term" value="F:N-acetyltransferase activity"/>
    <property type="evidence" value="ECO:0007669"/>
    <property type="project" value="UniProtKB-ARBA"/>
</dbReference>
<protein>
    <recommendedName>
        <fullName evidence="4">N-acetyltransferase domain-containing protein</fullName>
    </recommendedName>
</protein>
<evidence type="ECO:0000313" key="5">
    <source>
        <dbReference type="EMBL" id="KAJ3572841.1"/>
    </source>
</evidence>
<evidence type="ECO:0000259" key="4">
    <source>
        <dbReference type="PROSITE" id="PS51186"/>
    </source>
</evidence>
<comment type="similarity">
    <text evidence="1">Belongs to the acetyltransferase family.</text>
</comment>
<comment type="caution">
    <text evidence="5">The sequence shown here is derived from an EMBL/GenBank/DDBJ whole genome shotgun (WGS) entry which is preliminary data.</text>
</comment>
<evidence type="ECO:0000256" key="3">
    <source>
        <dbReference type="ARBA" id="ARBA00023315"/>
    </source>
</evidence>
<dbReference type="PANTHER" id="PTHR10545">
    <property type="entry name" value="DIAMINE N-ACETYLTRANSFERASE"/>
    <property type="match status" value="1"/>
</dbReference>
<dbReference type="Pfam" id="PF00583">
    <property type="entry name" value="Acetyltransf_1"/>
    <property type="match status" value="1"/>
</dbReference>
<dbReference type="PROSITE" id="PS51186">
    <property type="entry name" value="GNAT"/>
    <property type="match status" value="1"/>
</dbReference>
<dbReference type="AlphaFoldDB" id="A0AAD5W3Y7"/>
<gene>
    <name evidence="5" type="ORF">NP233_g2819</name>
</gene>
<dbReference type="InterPro" id="IPR016181">
    <property type="entry name" value="Acyl_CoA_acyltransferase"/>
</dbReference>
<dbReference type="Proteomes" id="UP001213000">
    <property type="component" value="Unassembled WGS sequence"/>
</dbReference>
<proteinExistence type="inferred from homology"/>
<keyword evidence="3" id="KW-0012">Acyltransferase</keyword>
<dbReference type="CDD" id="cd04301">
    <property type="entry name" value="NAT_SF"/>
    <property type="match status" value="1"/>
</dbReference>
<dbReference type="FunFam" id="3.40.630.30:FF:000064">
    <property type="entry name" value="GNAT family acetyltransferase"/>
    <property type="match status" value="1"/>
</dbReference>
<name>A0AAD5W3Y7_9AGAR</name>
<keyword evidence="6" id="KW-1185">Reference proteome</keyword>
<dbReference type="InterPro" id="IPR051016">
    <property type="entry name" value="Diverse_Substrate_AcTransf"/>
</dbReference>
<evidence type="ECO:0000313" key="6">
    <source>
        <dbReference type="Proteomes" id="UP001213000"/>
    </source>
</evidence>
<dbReference type="EMBL" id="JANIEX010000126">
    <property type="protein sequence ID" value="KAJ3572841.1"/>
    <property type="molecule type" value="Genomic_DNA"/>
</dbReference>
<keyword evidence="2" id="KW-0808">Transferase</keyword>
<evidence type="ECO:0000256" key="1">
    <source>
        <dbReference type="ARBA" id="ARBA00008694"/>
    </source>
</evidence>
<evidence type="ECO:0000256" key="2">
    <source>
        <dbReference type="ARBA" id="ARBA00022679"/>
    </source>
</evidence>
<dbReference type="SUPFAM" id="SSF55729">
    <property type="entry name" value="Acyl-CoA N-acyltransferases (Nat)"/>
    <property type="match status" value="1"/>
</dbReference>
<reference evidence="5" key="1">
    <citation type="submission" date="2022-07" db="EMBL/GenBank/DDBJ databases">
        <title>Genome Sequence of Leucocoprinus birnbaumii.</title>
        <authorList>
            <person name="Buettner E."/>
        </authorList>
    </citation>
    <scope>NUCLEOTIDE SEQUENCE</scope>
    <source>
        <strain evidence="5">VT141</strain>
    </source>
</reference>
<dbReference type="PANTHER" id="PTHR10545:SF29">
    <property type="entry name" value="GH14572P-RELATED"/>
    <property type="match status" value="1"/>
</dbReference>
<dbReference type="InterPro" id="IPR000182">
    <property type="entry name" value="GNAT_dom"/>
</dbReference>
<dbReference type="Gene3D" id="3.40.630.30">
    <property type="match status" value="1"/>
</dbReference>
<accession>A0AAD5W3Y7</accession>
<organism evidence="5 6">
    <name type="scientific">Leucocoprinus birnbaumii</name>
    <dbReference type="NCBI Taxonomy" id="56174"/>
    <lineage>
        <taxon>Eukaryota</taxon>
        <taxon>Fungi</taxon>
        <taxon>Dikarya</taxon>
        <taxon>Basidiomycota</taxon>
        <taxon>Agaricomycotina</taxon>
        <taxon>Agaricomycetes</taxon>
        <taxon>Agaricomycetidae</taxon>
        <taxon>Agaricales</taxon>
        <taxon>Agaricineae</taxon>
        <taxon>Agaricaceae</taxon>
        <taxon>Leucocoprinus</taxon>
    </lineage>
</organism>